<dbReference type="Pfam" id="PF03473">
    <property type="entry name" value="MOSC"/>
    <property type="match status" value="1"/>
</dbReference>
<evidence type="ECO:0000313" key="2">
    <source>
        <dbReference type="EMBL" id="QKV51891.1"/>
    </source>
</evidence>
<dbReference type="GO" id="GO:0030170">
    <property type="term" value="F:pyridoxal phosphate binding"/>
    <property type="evidence" value="ECO:0007669"/>
    <property type="project" value="InterPro"/>
</dbReference>
<keyword evidence="3" id="KW-1185">Reference proteome</keyword>
<dbReference type="EMBL" id="CP054840">
    <property type="protein sequence ID" value="QKV51891.1"/>
    <property type="molecule type" value="Genomic_DNA"/>
</dbReference>
<dbReference type="RefSeq" id="WP_175502821.1">
    <property type="nucleotide sequence ID" value="NZ_CP054840.1"/>
</dbReference>
<reference evidence="2 3" key="1">
    <citation type="submission" date="2020-06" db="EMBL/GenBank/DDBJ databases">
        <title>Acidovorax antarctica sp. nov., isolated from Corinth ice sheet soil, Antarctic Fields Peninsula.</title>
        <authorList>
            <person name="Xu Q."/>
            <person name="Peng F."/>
        </authorList>
    </citation>
    <scope>NUCLEOTIDE SEQUENCE [LARGE SCALE GENOMIC DNA]</scope>
    <source>
        <strain evidence="2 3">16-35-5</strain>
    </source>
</reference>
<protein>
    <submittedName>
        <fullName evidence="2">MOSC N-terminal beta barrel domain-containing protein</fullName>
    </submittedName>
</protein>
<organism evidence="2 3">
    <name type="scientific">Comamonas antarctica</name>
    <dbReference type="NCBI Taxonomy" id="2743470"/>
    <lineage>
        <taxon>Bacteria</taxon>
        <taxon>Pseudomonadati</taxon>
        <taxon>Pseudomonadota</taxon>
        <taxon>Betaproteobacteria</taxon>
        <taxon>Burkholderiales</taxon>
        <taxon>Comamonadaceae</taxon>
        <taxon>Comamonas</taxon>
    </lineage>
</organism>
<evidence type="ECO:0000313" key="3">
    <source>
        <dbReference type="Proteomes" id="UP000509579"/>
    </source>
</evidence>
<dbReference type="SUPFAM" id="SSF50800">
    <property type="entry name" value="PK beta-barrel domain-like"/>
    <property type="match status" value="1"/>
</dbReference>
<dbReference type="AlphaFoldDB" id="A0A6N1WXY3"/>
<name>A0A6N1WXY3_9BURK</name>
<evidence type="ECO:0000259" key="1">
    <source>
        <dbReference type="PROSITE" id="PS51340"/>
    </source>
</evidence>
<dbReference type="GO" id="GO:0003824">
    <property type="term" value="F:catalytic activity"/>
    <property type="evidence" value="ECO:0007669"/>
    <property type="project" value="InterPro"/>
</dbReference>
<dbReference type="Proteomes" id="UP000509579">
    <property type="component" value="Chromosome"/>
</dbReference>
<dbReference type="KEGG" id="aant:HUK68_02660"/>
<dbReference type="InterPro" id="IPR011037">
    <property type="entry name" value="Pyrv_Knase-like_insert_dom_sf"/>
</dbReference>
<proteinExistence type="predicted"/>
<dbReference type="PROSITE" id="PS51340">
    <property type="entry name" value="MOSC"/>
    <property type="match status" value="1"/>
</dbReference>
<dbReference type="GO" id="GO:0030151">
    <property type="term" value="F:molybdenum ion binding"/>
    <property type="evidence" value="ECO:0007669"/>
    <property type="project" value="InterPro"/>
</dbReference>
<sequence length="296" mass="32150">MVHIDNQNAGTFPPSAATPGRIARLWIYPVKSFAGIEVDSAELQATGLAWDRSWMLVDANGLFLSQRTLARMALVQPRLEADALVLAFGGTELRVPLAEGGVSRTVRVWKDQLQAWDLGDEAARRLGAFLGKECRLVRFDSRERRLTSLQWTGGIEAPNQFADGHPVLVITQGALDGLNARLAAQGHAPVGMQRFRPNIVLDGLAPHAEDHLAQLRIGEVQLQLAKPCTRCPIPDIDPLTALASPEVGRTLRSYRQDARVKGAVTFGRHAIVARGLGQVLRTGARVLTITDDRAAG</sequence>
<dbReference type="SUPFAM" id="SSF141673">
    <property type="entry name" value="MOSC N-terminal domain-like"/>
    <property type="match status" value="1"/>
</dbReference>
<dbReference type="PANTHER" id="PTHR14237:SF19">
    <property type="entry name" value="MITOCHONDRIAL AMIDOXIME REDUCING COMPONENT 1"/>
    <property type="match status" value="1"/>
</dbReference>
<accession>A0A6N1WXY3</accession>
<dbReference type="Pfam" id="PF03476">
    <property type="entry name" value="MOSC_N"/>
    <property type="match status" value="1"/>
</dbReference>
<gene>
    <name evidence="2" type="ORF">HUK68_02660</name>
</gene>
<dbReference type="InterPro" id="IPR005303">
    <property type="entry name" value="MOCOS_middle"/>
</dbReference>
<feature type="domain" description="MOSC" evidence="1">
    <location>
        <begin position="141"/>
        <end position="289"/>
    </location>
</feature>
<dbReference type="InterPro" id="IPR005302">
    <property type="entry name" value="MoCF_Sase_C"/>
</dbReference>
<dbReference type="PANTHER" id="PTHR14237">
    <property type="entry name" value="MOLYBDOPTERIN COFACTOR SULFURASE MOSC"/>
    <property type="match status" value="1"/>
</dbReference>